<keyword evidence="2" id="KW-0732">Signal</keyword>
<sequence>MKYTLLTAAALATVAIAAPAPEKAVSLGNLALGDGSDNKVTIEGNFLVVTLSLEHLTDVLGLHKKTIEVPTQRKAKAKRGHHQGGAQLLNILNVLSGDVLGNTDAIGNILVRIGTGDITRVDGTRQCLDLLRVITGLLNGAVRSLTSGSGIGGGGYEEQEVIGILDPLVSGVSRTVNNVVRTLGVGRGRVGSDALTPVTSSLSSLLRCLLDIDSSLGPSLKGILESVLGGVGTGTDTGTGTGLLGGLLSGLLGEVLDPVKGVLHDLNLGVKLKIGGKKGEESTGGDGSSGSGSGSSGSGNESPVYNVPT</sequence>
<dbReference type="EMBL" id="NIZV01000062">
    <property type="protein sequence ID" value="RSM13528.1"/>
    <property type="molecule type" value="Genomic_DNA"/>
</dbReference>
<keyword evidence="4" id="KW-1185">Reference proteome</keyword>
<dbReference type="Proteomes" id="UP000288429">
    <property type="component" value="Unassembled WGS sequence"/>
</dbReference>
<proteinExistence type="predicted"/>
<evidence type="ECO:0000313" key="4">
    <source>
        <dbReference type="Proteomes" id="UP000288429"/>
    </source>
</evidence>
<protein>
    <submittedName>
        <fullName evidence="3">Uncharacterized protein</fullName>
    </submittedName>
</protein>
<feature type="chain" id="PRO_5019507743" evidence="2">
    <location>
        <begin position="18"/>
        <end position="309"/>
    </location>
</feature>
<organism evidence="3 4">
    <name type="scientific">Fusarium ambrosium</name>
    <dbReference type="NCBI Taxonomy" id="131363"/>
    <lineage>
        <taxon>Eukaryota</taxon>
        <taxon>Fungi</taxon>
        <taxon>Dikarya</taxon>
        <taxon>Ascomycota</taxon>
        <taxon>Pezizomycotina</taxon>
        <taxon>Sordariomycetes</taxon>
        <taxon>Hypocreomycetidae</taxon>
        <taxon>Hypocreales</taxon>
        <taxon>Nectriaceae</taxon>
        <taxon>Fusarium</taxon>
        <taxon>Fusarium solani species complex</taxon>
    </lineage>
</organism>
<evidence type="ECO:0000256" key="2">
    <source>
        <dbReference type="SAM" id="SignalP"/>
    </source>
</evidence>
<gene>
    <name evidence="3" type="ORF">CDV31_005826</name>
</gene>
<evidence type="ECO:0000313" key="3">
    <source>
        <dbReference type="EMBL" id="RSM13528.1"/>
    </source>
</evidence>
<dbReference type="AlphaFoldDB" id="A0A428UGV5"/>
<evidence type="ECO:0000256" key="1">
    <source>
        <dbReference type="SAM" id="MobiDB-lite"/>
    </source>
</evidence>
<accession>A0A428UGV5</accession>
<feature type="compositionally biased region" description="Gly residues" evidence="1">
    <location>
        <begin position="282"/>
        <end position="297"/>
    </location>
</feature>
<comment type="caution">
    <text evidence="3">The sequence shown here is derived from an EMBL/GenBank/DDBJ whole genome shotgun (WGS) entry which is preliminary data.</text>
</comment>
<feature type="region of interest" description="Disordered" evidence="1">
    <location>
        <begin position="275"/>
        <end position="309"/>
    </location>
</feature>
<reference evidence="3 4" key="1">
    <citation type="submission" date="2017-06" db="EMBL/GenBank/DDBJ databases">
        <title>Cmopartive genomic analysis of Ambrosia Fusariam Clade fungi.</title>
        <authorList>
            <person name="Stajich J.E."/>
            <person name="Carrillo J."/>
            <person name="Kijimoto T."/>
            <person name="Eskalen A."/>
            <person name="O'Donnell K."/>
            <person name="Kasson M."/>
        </authorList>
    </citation>
    <scope>NUCLEOTIDE SEQUENCE [LARGE SCALE GENOMIC DNA]</scope>
    <source>
        <strain evidence="3 4">NRRL 20438</strain>
    </source>
</reference>
<feature type="signal peptide" evidence="2">
    <location>
        <begin position="1"/>
        <end position="17"/>
    </location>
</feature>
<name>A0A428UGV5_9HYPO</name>